<dbReference type="AlphaFoldDB" id="W9QSN7"/>
<proteinExistence type="predicted"/>
<dbReference type="EMBL" id="KE344078">
    <property type="protein sequence ID" value="EXB53129.1"/>
    <property type="molecule type" value="Genomic_DNA"/>
</dbReference>
<organism evidence="4 5">
    <name type="scientific">Morus notabilis</name>
    <dbReference type="NCBI Taxonomy" id="981085"/>
    <lineage>
        <taxon>Eukaryota</taxon>
        <taxon>Viridiplantae</taxon>
        <taxon>Streptophyta</taxon>
        <taxon>Embryophyta</taxon>
        <taxon>Tracheophyta</taxon>
        <taxon>Spermatophyta</taxon>
        <taxon>Magnoliopsida</taxon>
        <taxon>eudicotyledons</taxon>
        <taxon>Gunneridae</taxon>
        <taxon>Pentapetalae</taxon>
        <taxon>rosids</taxon>
        <taxon>fabids</taxon>
        <taxon>Rosales</taxon>
        <taxon>Moraceae</taxon>
        <taxon>Moreae</taxon>
        <taxon>Morus</taxon>
    </lineage>
</organism>
<dbReference type="PANTHER" id="PTHR33142:SF8">
    <property type="entry name" value="CYCLIN-DEPENDENT PROTEIN KINASE INHIBITOR SMR9"/>
    <property type="match status" value="1"/>
</dbReference>
<dbReference type="Proteomes" id="UP000030645">
    <property type="component" value="Unassembled WGS sequence"/>
</dbReference>
<evidence type="ECO:0000313" key="4">
    <source>
        <dbReference type="EMBL" id="EXB53129.1"/>
    </source>
</evidence>
<evidence type="ECO:0000256" key="1">
    <source>
        <dbReference type="ARBA" id="ARBA00023013"/>
    </source>
</evidence>
<name>W9QSN7_9ROSA</name>
<dbReference type="eggNOG" id="ENOG502S7SX">
    <property type="taxonomic scope" value="Eukaryota"/>
</dbReference>
<keyword evidence="1" id="KW-0649">Protein kinase inhibitor</keyword>
<dbReference type="GO" id="GO:0005634">
    <property type="term" value="C:nucleus"/>
    <property type="evidence" value="ECO:0007669"/>
    <property type="project" value="TreeGrafter"/>
</dbReference>
<dbReference type="InterPro" id="IPR040389">
    <property type="entry name" value="SMR"/>
</dbReference>
<reference evidence="5" key="1">
    <citation type="submission" date="2013-01" db="EMBL/GenBank/DDBJ databases">
        <title>Draft Genome Sequence of a Mulberry Tree, Morus notabilis C.K. Schneid.</title>
        <authorList>
            <person name="He N."/>
            <person name="Zhao S."/>
        </authorList>
    </citation>
    <scope>NUCLEOTIDE SEQUENCE</scope>
</reference>
<accession>W9QSN7</accession>
<evidence type="ECO:0000256" key="2">
    <source>
        <dbReference type="ARBA" id="ARBA00023306"/>
    </source>
</evidence>
<keyword evidence="2" id="KW-0131">Cell cycle</keyword>
<protein>
    <submittedName>
        <fullName evidence="4">Uncharacterized protein</fullName>
    </submittedName>
</protein>
<evidence type="ECO:0000256" key="3">
    <source>
        <dbReference type="SAM" id="MobiDB-lite"/>
    </source>
</evidence>
<dbReference type="GO" id="GO:0004860">
    <property type="term" value="F:protein kinase inhibitor activity"/>
    <property type="evidence" value="ECO:0007669"/>
    <property type="project" value="UniProtKB-KW"/>
</dbReference>
<evidence type="ECO:0000313" key="5">
    <source>
        <dbReference type="Proteomes" id="UP000030645"/>
    </source>
</evidence>
<feature type="region of interest" description="Disordered" evidence="3">
    <location>
        <begin position="1"/>
        <end position="39"/>
    </location>
</feature>
<dbReference type="PANTHER" id="PTHR33142">
    <property type="entry name" value="CYCLIN-DEPENDENT PROTEIN KINASE INHIBITOR SMR13"/>
    <property type="match status" value="1"/>
</dbReference>
<sequence>MLNGDATKRNQRLSSVRSSTLGSFASHSRTRSSSPLLSLHTRSELRREAKLWGCLIAWVGSRGLVAPEEVITDGGRCSKGLGSRVEGSRTWASLKMAPTMRSKQKPQRVLGQSEDKKTTSMDMFTSDSSFIESCNNIVHDHEDFAVSGCSTPKAERYKIPELLSCPPPPKKRKVAPSFSSNRSPIAFFAPPDLGLFFFFAFLNSC</sequence>
<dbReference type="GO" id="GO:0032875">
    <property type="term" value="P:regulation of DNA endoreduplication"/>
    <property type="evidence" value="ECO:0007669"/>
    <property type="project" value="InterPro"/>
</dbReference>
<feature type="compositionally biased region" description="Polar residues" evidence="3">
    <location>
        <begin position="12"/>
        <end position="25"/>
    </location>
</feature>
<keyword evidence="5" id="KW-1185">Reference proteome</keyword>
<gene>
    <name evidence="4" type="ORF">L484_006949</name>
</gene>